<dbReference type="InterPro" id="IPR014718">
    <property type="entry name" value="GH-type_carb-bd"/>
</dbReference>
<dbReference type="EMBL" id="QGKW02000007">
    <property type="protein sequence ID" value="KAF2619854.1"/>
    <property type="molecule type" value="Genomic_DNA"/>
</dbReference>
<protein>
    <recommendedName>
        <fullName evidence="3">Glucose-6-phosphate 1-epimerase</fullName>
    </recommendedName>
</protein>
<dbReference type="SUPFAM" id="SSF74650">
    <property type="entry name" value="Galactose mutarotase-like"/>
    <property type="match status" value="1"/>
</dbReference>
<comment type="caution">
    <text evidence="1">The sequence shown here is derived from an EMBL/GenBank/DDBJ whole genome shotgun (WGS) entry which is preliminary data.</text>
</comment>
<evidence type="ECO:0000313" key="1">
    <source>
        <dbReference type="EMBL" id="KAF2619854.1"/>
    </source>
</evidence>
<dbReference type="GO" id="GO:0030246">
    <property type="term" value="F:carbohydrate binding"/>
    <property type="evidence" value="ECO:0007669"/>
    <property type="project" value="InterPro"/>
</dbReference>
<dbReference type="AlphaFoldDB" id="A0A8S9MHQ5"/>
<dbReference type="GO" id="GO:0005737">
    <property type="term" value="C:cytoplasm"/>
    <property type="evidence" value="ECO:0007669"/>
    <property type="project" value="TreeGrafter"/>
</dbReference>
<name>A0A8S9MHQ5_BRACR</name>
<sequence>AIFKPPKAIRGGIPVLFPQIEAHPLPVPSSHHSSSALVDLILRSSSQDDLKIWPHKLYLNTPNKIVVHKEGQIDAVVWNPWEKKVSDLGVEDYSRFVAVESAAVHKILQMSEVTSS</sequence>
<accession>A0A8S9MHQ5</accession>
<evidence type="ECO:0000313" key="2">
    <source>
        <dbReference type="Proteomes" id="UP000712281"/>
    </source>
</evidence>
<gene>
    <name evidence="1" type="ORF">F2Q68_00040402</name>
</gene>
<dbReference type="Proteomes" id="UP000712281">
    <property type="component" value="Unassembled WGS sequence"/>
</dbReference>
<dbReference type="InterPro" id="IPR011013">
    <property type="entry name" value="Gal_mutarotase_sf_dom"/>
</dbReference>
<proteinExistence type="predicted"/>
<dbReference type="PANTHER" id="PTHR11122:SF40">
    <property type="entry name" value="GLUCOSE-6-PHOSPHATE 1-EPIMERASE"/>
    <property type="match status" value="1"/>
</dbReference>
<evidence type="ECO:0008006" key="3">
    <source>
        <dbReference type="Google" id="ProtNLM"/>
    </source>
</evidence>
<dbReference type="GO" id="GO:0047938">
    <property type="term" value="F:glucose-6-phosphate 1-epimerase activity"/>
    <property type="evidence" value="ECO:0007669"/>
    <property type="project" value="TreeGrafter"/>
</dbReference>
<dbReference type="PANTHER" id="PTHR11122">
    <property type="entry name" value="APOSPORY-ASSOCIATED PROTEIN C-RELATED"/>
    <property type="match status" value="1"/>
</dbReference>
<organism evidence="1 2">
    <name type="scientific">Brassica cretica</name>
    <name type="common">Mustard</name>
    <dbReference type="NCBI Taxonomy" id="69181"/>
    <lineage>
        <taxon>Eukaryota</taxon>
        <taxon>Viridiplantae</taxon>
        <taxon>Streptophyta</taxon>
        <taxon>Embryophyta</taxon>
        <taxon>Tracheophyta</taxon>
        <taxon>Spermatophyta</taxon>
        <taxon>Magnoliopsida</taxon>
        <taxon>eudicotyledons</taxon>
        <taxon>Gunneridae</taxon>
        <taxon>Pentapetalae</taxon>
        <taxon>rosids</taxon>
        <taxon>malvids</taxon>
        <taxon>Brassicales</taxon>
        <taxon>Brassicaceae</taxon>
        <taxon>Brassiceae</taxon>
        <taxon>Brassica</taxon>
    </lineage>
</organism>
<feature type="non-terminal residue" evidence="1">
    <location>
        <position position="1"/>
    </location>
</feature>
<dbReference type="GO" id="GO:0005975">
    <property type="term" value="P:carbohydrate metabolic process"/>
    <property type="evidence" value="ECO:0007669"/>
    <property type="project" value="InterPro"/>
</dbReference>
<dbReference type="Gene3D" id="2.70.98.10">
    <property type="match status" value="2"/>
</dbReference>
<reference evidence="1" key="1">
    <citation type="submission" date="2019-12" db="EMBL/GenBank/DDBJ databases">
        <title>Genome sequencing and annotation of Brassica cretica.</title>
        <authorList>
            <person name="Studholme D.J."/>
            <person name="Sarris P.F."/>
        </authorList>
    </citation>
    <scope>NUCLEOTIDE SEQUENCE</scope>
    <source>
        <strain evidence="1">PFS-001/15</strain>
        <tissue evidence="1">Leaf</tissue>
    </source>
</reference>